<proteinExistence type="predicted"/>
<sequence>MFMSSQPLPAWEVMRNDPPSVSTGSKRAHDSYNVDDFFTDMKKRRVNPSYDPRMAERLNNIAYTQNGGSNSSFNPRSVSLDIRTPEELAAVNEFLITLGRDVSGSVRPSGTSSHSSSNFSPENYFDPANLSQLGLSAMVRSMAATARTTPPALAIRPCPRAVRRHVFAHERALDELPVPTLPASHGPANNTQASPLISTVSGAHDKPSPKLEMPAQAQPMVEEPVPQMPQTYLTFLLISGKRRTMSFEPETTIGRVKELVWNSWPAGE</sequence>
<evidence type="ECO:0000313" key="2">
    <source>
        <dbReference type="Proteomes" id="UP001148786"/>
    </source>
</evidence>
<dbReference type="Gene3D" id="3.10.20.90">
    <property type="entry name" value="Phosphatidylinositol 3-kinase Catalytic Subunit, Chain A, domain 1"/>
    <property type="match status" value="1"/>
</dbReference>
<name>A0A9W8JVI9_9AGAR</name>
<protein>
    <submittedName>
        <fullName evidence="1">Uncharacterized protein</fullName>
    </submittedName>
</protein>
<dbReference type="OrthoDB" id="6155966at2759"/>
<gene>
    <name evidence="1" type="ORF">NLJ89_g12068</name>
</gene>
<reference evidence="1" key="1">
    <citation type="submission" date="2022-07" db="EMBL/GenBank/DDBJ databases">
        <title>Genome Sequence of Agrocybe chaxingu.</title>
        <authorList>
            <person name="Buettner E."/>
        </authorList>
    </citation>
    <scope>NUCLEOTIDE SEQUENCE</scope>
    <source>
        <strain evidence="1">MP-N11</strain>
    </source>
</reference>
<dbReference type="SUPFAM" id="SSF54236">
    <property type="entry name" value="Ubiquitin-like"/>
    <property type="match status" value="1"/>
</dbReference>
<dbReference type="InterPro" id="IPR029071">
    <property type="entry name" value="Ubiquitin-like_domsf"/>
</dbReference>
<evidence type="ECO:0000313" key="1">
    <source>
        <dbReference type="EMBL" id="KAJ3483376.1"/>
    </source>
</evidence>
<comment type="caution">
    <text evidence="1">The sequence shown here is derived from an EMBL/GenBank/DDBJ whole genome shotgun (WGS) entry which is preliminary data.</text>
</comment>
<dbReference type="AlphaFoldDB" id="A0A9W8JVI9"/>
<dbReference type="EMBL" id="JANKHO010003460">
    <property type="protein sequence ID" value="KAJ3483376.1"/>
    <property type="molecule type" value="Genomic_DNA"/>
</dbReference>
<keyword evidence="2" id="KW-1185">Reference proteome</keyword>
<organism evidence="1 2">
    <name type="scientific">Agrocybe chaxingu</name>
    <dbReference type="NCBI Taxonomy" id="84603"/>
    <lineage>
        <taxon>Eukaryota</taxon>
        <taxon>Fungi</taxon>
        <taxon>Dikarya</taxon>
        <taxon>Basidiomycota</taxon>
        <taxon>Agaricomycotina</taxon>
        <taxon>Agaricomycetes</taxon>
        <taxon>Agaricomycetidae</taxon>
        <taxon>Agaricales</taxon>
        <taxon>Agaricineae</taxon>
        <taxon>Strophariaceae</taxon>
        <taxon>Agrocybe</taxon>
    </lineage>
</organism>
<dbReference type="Proteomes" id="UP001148786">
    <property type="component" value="Unassembled WGS sequence"/>
</dbReference>
<accession>A0A9W8JVI9</accession>